<gene>
    <name evidence="2" type="ORF">UFOPK2761_01258</name>
</gene>
<feature type="compositionally biased region" description="Acidic residues" evidence="1">
    <location>
        <begin position="51"/>
        <end position="62"/>
    </location>
</feature>
<accession>A0A6J6T330</accession>
<feature type="region of interest" description="Disordered" evidence="1">
    <location>
        <begin position="1"/>
        <end position="73"/>
    </location>
</feature>
<protein>
    <submittedName>
        <fullName evidence="2">Unannotated protein</fullName>
    </submittedName>
</protein>
<organism evidence="2">
    <name type="scientific">freshwater metagenome</name>
    <dbReference type="NCBI Taxonomy" id="449393"/>
    <lineage>
        <taxon>unclassified sequences</taxon>
        <taxon>metagenomes</taxon>
        <taxon>ecological metagenomes</taxon>
    </lineage>
</organism>
<dbReference type="AlphaFoldDB" id="A0A6J6T330"/>
<feature type="compositionally biased region" description="Basic and acidic residues" evidence="1">
    <location>
        <begin position="63"/>
        <end position="73"/>
    </location>
</feature>
<name>A0A6J6T330_9ZZZZ</name>
<reference evidence="2" key="1">
    <citation type="submission" date="2020-05" db="EMBL/GenBank/DDBJ databases">
        <authorList>
            <person name="Chiriac C."/>
            <person name="Salcher M."/>
            <person name="Ghai R."/>
            <person name="Kavagutti S V."/>
        </authorList>
    </citation>
    <scope>NUCLEOTIDE SEQUENCE</scope>
</reference>
<evidence type="ECO:0000313" key="2">
    <source>
        <dbReference type="EMBL" id="CAB4740779.1"/>
    </source>
</evidence>
<sequence length="73" mass="7458">MSECEHEQTTSAIPDEQLPPDLVPGEDNPLAEGLPDGEGSELLEGGKTADEMDDTDEGASDDGAEKDGPGASS</sequence>
<proteinExistence type="predicted"/>
<dbReference type="EMBL" id="CAEZYQ010000008">
    <property type="protein sequence ID" value="CAB4740779.1"/>
    <property type="molecule type" value="Genomic_DNA"/>
</dbReference>
<evidence type="ECO:0000256" key="1">
    <source>
        <dbReference type="SAM" id="MobiDB-lite"/>
    </source>
</evidence>